<feature type="repeat" description="PPR" evidence="2">
    <location>
        <begin position="453"/>
        <end position="487"/>
    </location>
</feature>
<evidence type="ECO:0000313" key="3">
    <source>
        <dbReference type="EMBL" id="OAY61181.1"/>
    </source>
</evidence>
<dbReference type="PANTHER" id="PTHR47926">
    <property type="entry name" value="PENTATRICOPEPTIDE REPEAT-CONTAINING PROTEIN"/>
    <property type="match status" value="1"/>
</dbReference>
<dbReference type="InterPro" id="IPR046960">
    <property type="entry name" value="PPR_At4g14850-like_plant"/>
</dbReference>
<dbReference type="GO" id="GO:0009451">
    <property type="term" value="P:RNA modification"/>
    <property type="evidence" value="ECO:0007669"/>
    <property type="project" value="InterPro"/>
</dbReference>
<feature type="repeat" description="PPR" evidence="2">
    <location>
        <begin position="285"/>
        <end position="319"/>
    </location>
</feature>
<dbReference type="AlphaFoldDB" id="A0A2C9WP58"/>
<evidence type="ECO:0000256" key="2">
    <source>
        <dbReference type="PROSITE-ProRule" id="PRU00708"/>
    </source>
</evidence>
<dbReference type="InterPro" id="IPR002885">
    <property type="entry name" value="PPR_rpt"/>
</dbReference>
<reference evidence="3" key="1">
    <citation type="submission" date="2016-02" db="EMBL/GenBank/DDBJ databases">
        <title>WGS assembly of Manihot esculenta.</title>
        <authorList>
            <person name="Bredeson J.V."/>
            <person name="Prochnik S.E."/>
            <person name="Lyons J.B."/>
            <person name="Schmutz J."/>
            <person name="Grimwood J."/>
            <person name="Vrebalov J."/>
            <person name="Bart R.S."/>
            <person name="Amuge T."/>
            <person name="Ferguson M.E."/>
            <person name="Green R."/>
            <person name="Putnam N."/>
            <person name="Stites J."/>
            <person name="Rounsley S."/>
            <person name="Rokhsar D.S."/>
        </authorList>
    </citation>
    <scope>NUCLEOTIDE SEQUENCE [LARGE SCALE GENOMIC DNA]</scope>
    <source>
        <tissue evidence="3">Leaf</tissue>
    </source>
</reference>
<sequence>MVDNAMALSFSPSQLRFTIHRASKSAKQLLYLALMAHNHSFAGEAEQDYISNGYQSFIDCEKPPNLVDFDLVAQMLRNGSFSNPYFINKVVSFCAKSAYKDLGIQVHCTIIKMSFASNVYVSSAVVDMYAKCGEIRCAKKMFDEMPHRNEVTWNSLISGYLNVSCPQMAVDLFVEMLREIRAVTPFSVSACLVGCSHLEPRELGAQVHGLSVKAGFGYNVVVGTALIDMYSKCGNVNDSRRVFDHMVDKNVVTWTCLVTAYAHNEQPDEAIMLFIEMTRLGLEPNYVTYNSLLSSFSRPKHLDYCKQLHSCIIRHGLESNVYIAATLLTVYSKCSNNVEDFKKVCSGVTSNDHISWNALIAGLSNLGYSEDALNSFFEMRQAGISVDFYTFTSMLGAIGNISALEEGRKIHGLIVKMGFNQNLFVQNGLVSMYATCGAINDSKRVFWLMEERDVISWNALLTGCAHHGCGEETIKLFEQLRRTKIKPDSTTFLAVLSACSHAGFVDQGLEYFDLMRCHVSVESHSVEHYASVVDIFGRAGYLNEAEAVINSMPIDPGPSVYKALLSACLVHGNREIAARSAKKLLQLWPNDPATYILLSNALTTGGCWDNAADVRKLMFDRGVRKKPGYSWI</sequence>
<dbReference type="FunFam" id="1.25.40.10:FF:000227">
    <property type="entry name" value="Pentatricopeptide repeat-containing protein At3g13880"/>
    <property type="match status" value="1"/>
</dbReference>
<proteinExistence type="predicted"/>
<gene>
    <name evidence="3" type="ORF">MANES_01G169800</name>
</gene>
<protein>
    <recommendedName>
        <fullName evidence="4">Pentacotripeptide-repeat region of PRORP domain-containing protein</fullName>
    </recommendedName>
</protein>
<feature type="repeat" description="PPR" evidence="2">
    <location>
        <begin position="352"/>
        <end position="386"/>
    </location>
</feature>
<dbReference type="EMBL" id="CM004387">
    <property type="protein sequence ID" value="OAY61181.1"/>
    <property type="molecule type" value="Genomic_DNA"/>
</dbReference>
<evidence type="ECO:0000256" key="1">
    <source>
        <dbReference type="ARBA" id="ARBA00022737"/>
    </source>
</evidence>
<dbReference type="InterPro" id="IPR046848">
    <property type="entry name" value="E_motif"/>
</dbReference>
<organism evidence="3">
    <name type="scientific">Manihot esculenta</name>
    <name type="common">Cassava</name>
    <name type="synonym">Jatropha manihot</name>
    <dbReference type="NCBI Taxonomy" id="3983"/>
    <lineage>
        <taxon>Eukaryota</taxon>
        <taxon>Viridiplantae</taxon>
        <taxon>Streptophyta</taxon>
        <taxon>Embryophyta</taxon>
        <taxon>Tracheophyta</taxon>
        <taxon>Spermatophyta</taxon>
        <taxon>Magnoliopsida</taxon>
        <taxon>eudicotyledons</taxon>
        <taxon>Gunneridae</taxon>
        <taxon>Pentapetalae</taxon>
        <taxon>rosids</taxon>
        <taxon>fabids</taxon>
        <taxon>Malpighiales</taxon>
        <taxon>Euphorbiaceae</taxon>
        <taxon>Crotonoideae</taxon>
        <taxon>Manihoteae</taxon>
        <taxon>Manihot</taxon>
    </lineage>
</organism>
<dbReference type="FunFam" id="1.25.40.10:FF:000090">
    <property type="entry name" value="Pentatricopeptide repeat-containing protein, chloroplastic"/>
    <property type="match status" value="1"/>
</dbReference>
<dbReference type="Pfam" id="PF20431">
    <property type="entry name" value="E_motif"/>
    <property type="match status" value="1"/>
</dbReference>
<dbReference type="FunFam" id="1.25.40.10:FF:000073">
    <property type="entry name" value="Pentatricopeptide repeat-containing protein chloroplastic"/>
    <property type="match status" value="1"/>
</dbReference>
<feature type="repeat" description="PPR" evidence="2">
    <location>
        <begin position="149"/>
        <end position="179"/>
    </location>
</feature>
<dbReference type="Gene3D" id="1.25.40.10">
    <property type="entry name" value="Tetratricopeptide repeat domain"/>
    <property type="match status" value="4"/>
</dbReference>
<dbReference type="OMA" id="LWPNDPA"/>
<dbReference type="NCBIfam" id="TIGR00756">
    <property type="entry name" value="PPR"/>
    <property type="match status" value="5"/>
</dbReference>
<dbReference type="PANTHER" id="PTHR47926:SF342">
    <property type="entry name" value="TETRATRICOPEPTIDE-LIKE HELICAL DOMAIN-CONTAINING PROTEIN-RELATED"/>
    <property type="match status" value="1"/>
</dbReference>
<accession>A0A2C9WP58</accession>
<dbReference type="GO" id="GO:0003729">
    <property type="term" value="F:mRNA binding"/>
    <property type="evidence" value="ECO:0007669"/>
    <property type="project" value="UniProtKB-ARBA"/>
</dbReference>
<feature type="repeat" description="PPR" evidence="2">
    <location>
        <begin position="250"/>
        <end position="284"/>
    </location>
</feature>
<dbReference type="Pfam" id="PF13041">
    <property type="entry name" value="PPR_2"/>
    <property type="match status" value="3"/>
</dbReference>
<name>A0A2C9WP58_MANES</name>
<keyword evidence="1" id="KW-0677">Repeat</keyword>
<dbReference type="SUPFAM" id="SSF48452">
    <property type="entry name" value="TPR-like"/>
    <property type="match status" value="1"/>
</dbReference>
<dbReference type="InterPro" id="IPR011990">
    <property type="entry name" value="TPR-like_helical_dom_sf"/>
</dbReference>
<evidence type="ECO:0008006" key="4">
    <source>
        <dbReference type="Google" id="ProtNLM"/>
    </source>
</evidence>
<feature type="repeat" description="PPR" evidence="2">
    <location>
        <begin position="219"/>
        <end position="249"/>
    </location>
</feature>
<dbReference type="PROSITE" id="PS51375">
    <property type="entry name" value="PPR"/>
    <property type="match status" value="6"/>
</dbReference>
<dbReference type="Pfam" id="PF01535">
    <property type="entry name" value="PPR"/>
    <property type="match status" value="3"/>
</dbReference>